<sequence length="1007" mass="111623">MSKDNILGRISLQPGQTLQIPSETISDIVRRLWKQKLFKNIQVDIKYLDDDKIELIFIVEENPIVVAIEYTGVKELSLDEVRKKSGLREGMILSDEILSLVRNNVLKYYELEGFFNAKLTYELITQTEGQVKLKVVISEQTRMVIEKIFFYGNTAFQGSELEWHLGETVTNNWWRNIFGRPRFKKEQFDKDKDILISFYKERGYRDIRIIKDSVSFSNDNEKIEIHIWLEEGPKYTIRNISWEGNHLYSSHVLSDILSIKKGDVYNAKLITERMSNPQEANISSLYSDRGYMTFRYDSQEKVLEGDSIDIKFFISEGDVFRIRHVNFEGNTRTKDHVIRRAIYLYPGDVFSRENIIRSIREIAQTNYFDPEKIIPNINPLIESKEVDISFGLTEKSSDTFNASIGWGPSLGITGSIGLSFKNFSAGDFFTWKGFYGDGQIIELKVDLGQYYGYRTFSASFTEPWAFGTPLSLSGGAYYTYYIISTSTQSYQVIGVSTSVGRRLPWPDDTFTASITLRYQYLCGSITNFGVNRNITQASEFSIIASISRNSVANPIYPRGGSEYTWTGQISGGPFLPGEISFWKTTFTAKIYQRIIGDLVFVSGGEFGFLNKFKDNDIVSYVDYFHMGGGGLSTIKTIPLRGYPDQNVGPINPEFSTNSYRDYSGKTYLKFSGELRHPIILNQSVSAYAVGFFEFGNVWSDVSAVNLTDLKKSIGFGLRIFLPIVGMLGLDYAYGFDKIPANPGDNNQGWRFVFTFGPFARAIAVWQVAYNVNDMAPSEFVGGIATRIIVLELAPVLTGIIVAGRVGASVAAELSSMKITEQLDALTVMGLHPYRYLAMPRLVASMLMMPVMVVFAILVAILGAFIASVGAFDITPTEFVKASRSFFFINDLLGGLTKSIAFGLLTATTGCYAGFNASLGSQGVGAATVKRNDATPAGNDATPAGNATTPAGVAVTYAGVAVTYAGVAVTPAGVAVTYAGVAVTPTGVAITPAGVAITPCLERVIERT</sequence>
<dbReference type="InterPro" id="IPR010827">
    <property type="entry name" value="BamA/TamA_POTRA"/>
</dbReference>
<dbReference type="InterPro" id="IPR000184">
    <property type="entry name" value="Bac_surfAg_D15"/>
</dbReference>
<feature type="domain" description="POTRA" evidence="8">
    <location>
        <begin position="63"/>
        <end position="140"/>
    </location>
</feature>
<dbReference type="EMBL" id="JAEAOA010001427">
    <property type="protein sequence ID" value="KAK3582598.1"/>
    <property type="molecule type" value="Genomic_DNA"/>
</dbReference>
<keyword evidence="4" id="KW-0677">Repeat</keyword>
<organism evidence="9 10">
    <name type="scientific">Potamilus streckersoni</name>
    <dbReference type="NCBI Taxonomy" id="2493646"/>
    <lineage>
        <taxon>Eukaryota</taxon>
        <taxon>Metazoa</taxon>
        <taxon>Spiralia</taxon>
        <taxon>Lophotrochozoa</taxon>
        <taxon>Mollusca</taxon>
        <taxon>Bivalvia</taxon>
        <taxon>Autobranchia</taxon>
        <taxon>Heteroconchia</taxon>
        <taxon>Palaeoheterodonta</taxon>
        <taxon>Unionida</taxon>
        <taxon>Unionoidea</taxon>
        <taxon>Unionidae</taxon>
        <taxon>Ambleminae</taxon>
        <taxon>Lampsilini</taxon>
        <taxon>Potamilus</taxon>
    </lineage>
</organism>
<evidence type="ECO:0000256" key="5">
    <source>
        <dbReference type="ARBA" id="ARBA00023136"/>
    </source>
</evidence>
<dbReference type="InterPro" id="IPR023707">
    <property type="entry name" value="OM_assembly_BamA"/>
</dbReference>
<dbReference type="PANTHER" id="PTHR30188:SF4">
    <property type="entry name" value="PROTEIN TRIGALACTOSYLDIACYLGLYCEROL 1, CHLOROPLASTIC"/>
    <property type="match status" value="1"/>
</dbReference>
<dbReference type="GO" id="GO:0005548">
    <property type="term" value="F:phospholipid transporter activity"/>
    <property type="evidence" value="ECO:0007669"/>
    <property type="project" value="TreeGrafter"/>
</dbReference>
<evidence type="ECO:0000256" key="7">
    <source>
        <dbReference type="SAM" id="Phobius"/>
    </source>
</evidence>
<dbReference type="InterPro" id="IPR030802">
    <property type="entry name" value="Permease_MalE"/>
</dbReference>
<comment type="subcellular location">
    <subcellularLocation>
        <location evidence="1">Membrane</location>
    </subcellularLocation>
</comment>
<dbReference type="Pfam" id="PF07244">
    <property type="entry name" value="POTRA"/>
    <property type="match status" value="4"/>
</dbReference>
<dbReference type="Proteomes" id="UP001195483">
    <property type="component" value="Unassembled WGS sequence"/>
</dbReference>
<keyword evidence="5 7" id="KW-0472">Membrane</keyword>
<proteinExistence type="predicted"/>
<evidence type="ECO:0000256" key="1">
    <source>
        <dbReference type="ARBA" id="ARBA00004370"/>
    </source>
</evidence>
<reference evidence="9" key="2">
    <citation type="journal article" date="2021" name="Genome Biol. Evol.">
        <title>Developing a high-quality reference genome for a parasitic bivalve with doubly uniparental inheritance (Bivalvia: Unionida).</title>
        <authorList>
            <person name="Smith C.H."/>
        </authorList>
    </citation>
    <scope>NUCLEOTIDE SEQUENCE</scope>
    <source>
        <strain evidence="9">CHS0354</strain>
        <tissue evidence="9">Mantle</tissue>
    </source>
</reference>
<keyword evidence="3 7" id="KW-0812">Transmembrane</keyword>
<dbReference type="NCBIfam" id="TIGR03303">
    <property type="entry name" value="OM_YaeT"/>
    <property type="match status" value="1"/>
</dbReference>
<reference evidence="9" key="1">
    <citation type="journal article" date="2021" name="Genome Biol. Evol.">
        <title>A High-Quality Reference Genome for a Parasitic Bivalve with Doubly Uniparental Inheritance (Bivalvia: Unionida).</title>
        <authorList>
            <person name="Smith C.H."/>
        </authorList>
    </citation>
    <scope>NUCLEOTIDE SEQUENCE</scope>
    <source>
        <strain evidence="9">CHS0354</strain>
    </source>
</reference>
<evidence type="ECO:0000259" key="8">
    <source>
        <dbReference type="PROSITE" id="PS51779"/>
    </source>
</evidence>
<dbReference type="Pfam" id="PF02405">
    <property type="entry name" value="MlaE"/>
    <property type="match status" value="1"/>
</dbReference>
<dbReference type="AlphaFoldDB" id="A0AAE0VLE9"/>
<name>A0AAE0VLE9_9BIVA</name>
<evidence type="ECO:0000256" key="6">
    <source>
        <dbReference type="ARBA" id="ARBA00023237"/>
    </source>
</evidence>
<dbReference type="GO" id="GO:0071709">
    <property type="term" value="P:membrane assembly"/>
    <property type="evidence" value="ECO:0007669"/>
    <property type="project" value="InterPro"/>
</dbReference>
<evidence type="ECO:0000256" key="2">
    <source>
        <dbReference type="ARBA" id="ARBA00022452"/>
    </source>
</evidence>
<dbReference type="GO" id="GO:0043190">
    <property type="term" value="C:ATP-binding cassette (ABC) transporter complex"/>
    <property type="evidence" value="ECO:0007669"/>
    <property type="project" value="InterPro"/>
</dbReference>
<gene>
    <name evidence="9" type="ORF">CHS0354_024152</name>
</gene>
<dbReference type="Gene3D" id="3.10.20.310">
    <property type="entry name" value="membrane protein fhac"/>
    <property type="match status" value="5"/>
</dbReference>
<protein>
    <recommendedName>
        <fullName evidence="8">POTRA domain-containing protein</fullName>
    </recommendedName>
</protein>
<comment type="caution">
    <text evidence="9">The sequence shown here is derived from an EMBL/GenBank/DDBJ whole genome shotgun (WGS) entry which is preliminary data.</text>
</comment>
<evidence type="ECO:0000256" key="3">
    <source>
        <dbReference type="ARBA" id="ARBA00022692"/>
    </source>
</evidence>
<dbReference type="PROSITE" id="PS51779">
    <property type="entry name" value="POTRA"/>
    <property type="match status" value="3"/>
</dbReference>
<feature type="transmembrane region" description="Helical" evidence="7">
    <location>
        <begin position="841"/>
        <end position="866"/>
    </location>
</feature>
<accession>A0AAE0VLE9</accession>
<evidence type="ECO:0000313" key="10">
    <source>
        <dbReference type="Proteomes" id="UP001195483"/>
    </source>
</evidence>
<dbReference type="Pfam" id="PF01103">
    <property type="entry name" value="Omp85"/>
    <property type="match status" value="1"/>
</dbReference>
<evidence type="ECO:0000256" key="4">
    <source>
        <dbReference type="ARBA" id="ARBA00022737"/>
    </source>
</evidence>
<keyword evidence="7" id="KW-1133">Transmembrane helix</keyword>
<feature type="domain" description="POTRA" evidence="8">
    <location>
        <begin position="320"/>
        <end position="395"/>
    </location>
</feature>
<feature type="domain" description="POTRA" evidence="8">
    <location>
        <begin position="235"/>
        <end position="317"/>
    </location>
</feature>
<evidence type="ECO:0000313" key="9">
    <source>
        <dbReference type="EMBL" id="KAK3582598.1"/>
    </source>
</evidence>
<keyword evidence="2" id="KW-1134">Transmembrane beta strand</keyword>
<dbReference type="InterPro" id="IPR034746">
    <property type="entry name" value="POTRA"/>
</dbReference>
<reference evidence="9" key="3">
    <citation type="submission" date="2023-05" db="EMBL/GenBank/DDBJ databases">
        <authorList>
            <person name="Smith C.H."/>
        </authorList>
    </citation>
    <scope>NUCLEOTIDE SEQUENCE</scope>
    <source>
        <strain evidence="9">CHS0354</strain>
        <tissue evidence="9">Mantle</tissue>
    </source>
</reference>
<dbReference type="Gene3D" id="2.40.160.50">
    <property type="entry name" value="membrane protein fhac: a member of the omp85/tpsb transporter family"/>
    <property type="match status" value="1"/>
</dbReference>
<dbReference type="PANTHER" id="PTHR30188">
    <property type="entry name" value="ABC TRANSPORTER PERMEASE PROTEIN-RELATED"/>
    <property type="match status" value="1"/>
</dbReference>
<keyword evidence="10" id="KW-1185">Reference proteome</keyword>
<keyword evidence="6" id="KW-0998">Cell outer membrane</keyword>
<dbReference type="GO" id="GO:0019867">
    <property type="term" value="C:outer membrane"/>
    <property type="evidence" value="ECO:0007669"/>
    <property type="project" value="InterPro"/>
</dbReference>